<gene>
    <name evidence="9" type="ordered locus">Dole_0831</name>
</gene>
<dbReference type="SUPFAM" id="SSF53383">
    <property type="entry name" value="PLP-dependent transferases"/>
    <property type="match status" value="1"/>
</dbReference>
<evidence type="ECO:0000313" key="10">
    <source>
        <dbReference type="Proteomes" id="UP000008561"/>
    </source>
</evidence>
<dbReference type="InterPro" id="IPR015421">
    <property type="entry name" value="PyrdxlP-dep_Trfase_major"/>
</dbReference>
<dbReference type="GO" id="GO:0016831">
    <property type="term" value="F:carboxy-lyase activity"/>
    <property type="evidence" value="ECO:0007669"/>
    <property type="project" value="UniProtKB-KW"/>
</dbReference>
<dbReference type="HOGENOM" id="CLU_011856_0_4_7"/>
<comment type="similarity">
    <text evidence="2 7">Belongs to the group II decarboxylase family.</text>
</comment>
<protein>
    <submittedName>
        <fullName evidence="9">Pyridoxal-dependent decarboxylase</fullName>
    </submittedName>
</protein>
<dbReference type="AlphaFoldDB" id="A8ZVT2"/>
<dbReference type="eggNOG" id="COG0076">
    <property type="taxonomic scope" value="Bacteria"/>
</dbReference>
<dbReference type="Gene3D" id="3.90.1150.10">
    <property type="entry name" value="Aspartate Aminotransferase, domain 1"/>
    <property type="match status" value="1"/>
</dbReference>
<dbReference type="STRING" id="96561.Dole_0831"/>
<dbReference type="GO" id="GO:0019752">
    <property type="term" value="P:carboxylic acid metabolic process"/>
    <property type="evidence" value="ECO:0007669"/>
    <property type="project" value="InterPro"/>
</dbReference>
<evidence type="ECO:0000256" key="5">
    <source>
        <dbReference type="ARBA" id="ARBA00023239"/>
    </source>
</evidence>
<evidence type="ECO:0000313" key="9">
    <source>
        <dbReference type="EMBL" id="ABW66641.1"/>
    </source>
</evidence>
<dbReference type="Proteomes" id="UP000008561">
    <property type="component" value="Chromosome"/>
</dbReference>
<organism evidence="9 10">
    <name type="scientific">Desulfosudis oleivorans (strain DSM 6200 / JCM 39069 / Hxd3)</name>
    <name type="common">Desulfococcus oleovorans</name>
    <dbReference type="NCBI Taxonomy" id="96561"/>
    <lineage>
        <taxon>Bacteria</taxon>
        <taxon>Pseudomonadati</taxon>
        <taxon>Thermodesulfobacteriota</taxon>
        <taxon>Desulfobacteria</taxon>
        <taxon>Desulfobacterales</taxon>
        <taxon>Desulfosudaceae</taxon>
        <taxon>Desulfosudis</taxon>
    </lineage>
</organism>
<reference evidence="9 10" key="1">
    <citation type="submission" date="2007-10" db="EMBL/GenBank/DDBJ databases">
        <title>Complete sequence of Desulfococcus oleovorans Hxd3.</title>
        <authorList>
            <consortium name="US DOE Joint Genome Institute"/>
            <person name="Copeland A."/>
            <person name="Lucas S."/>
            <person name="Lapidus A."/>
            <person name="Barry K."/>
            <person name="Glavina del Rio T."/>
            <person name="Dalin E."/>
            <person name="Tice H."/>
            <person name="Pitluck S."/>
            <person name="Kiss H."/>
            <person name="Brettin T."/>
            <person name="Bruce D."/>
            <person name="Detter J.C."/>
            <person name="Han C."/>
            <person name="Schmutz J."/>
            <person name="Larimer F."/>
            <person name="Land M."/>
            <person name="Hauser L."/>
            <person name="Kyrpides N."/>
            <person name="Kim E."/>
            <person name="Wawrik B."/>
            <person name="Richardson P."/>
        </authorList>
    </citation>
    <scope>NUCLEOTIDE SEQUENCE [LARGE SCALE GENOMIC DNA]</scope>
    <source>
        <strain evidence="10">DSM 6200 / JCM 39069 / Hxd3</strain>
    </source>
</reference>
<dbReference type="InterPro" id="IPR015424">
    <property type="entry name" value="PyrdxlP-dep_Trfase"/>
</dbReference>
<dbReference type="InterPro" id="IPR002129">
    <property type="entry name" value="PyrdxlP-dep_de-COase"/>
</dbReference>
<dbReference type="Gene3D" id="3.40.640.10">
    <property type="entry name" value="Type I PLP-dependent aspartate aminotransferase-like (Major domain)"/>
    <property type="match status" value="1"/>
</dbReference>
<keyword evidence="5 7" id="KW-0456">Lyase</keyword>
<evidence type="ECO:0000256" key="2">
    <source>
        <dbReference type="ARBA" id="ARBA00009533"/>
    </source>
</evidence>
<sequence>MPRRTDRRDKIGRNGKPMRNTANRNTATTQAGSRPLIADWNALMRVFIRPEDEACRTTLIKYMEQILFGLHEFLAQHVGITEDVSLKALARQFKSTAIAENPEKRLAEVIQELIREISPYGVNVASPYFVGHMTSALPFFMVHLKTIAAALNQNLVKLETSKIFSLLEKQVLAKIHRLIYRFPEQFYCDHVQNPETTLGSFVEGGTTANITALWVARNTFFAPRNDFAGIEADGSAAAFAEYGVKRAVILVSRRGHYSLRKAGGILGIGNKNIVAIDVDKEHRLDIGCLEQTIADIRKQGDTAIVAVVGIAGATETGAVDPLRKIGELCAREKLFFHVDAAWGGPTILSDTHRHLLDGIELADSVTIDGHKQFYMPMSCGMVYFKNPHIMDAVAYHANYVNRHGSVDLGIRSLSGSREANSLVLDSALKIMGKKGYALLIEHGIDTARKLAEEIERRDLFEVVTWPQLNILTYRVCPAGLKEIMQTGTDEERIEAVHALNHINKTVQRIQREAGKSFVSRTTLMRRHYEKGIVVLRCVIMNPLTTMAVLNDILDEQESIFRRYFPSPPPVYPS</sequence>
<dbReference type="Pfam" id="PF00282">
    <property type="entry name" value="Pyridoxal_deC"/>
    <property type="match status" value="1"/>
</dbReference>
<comment type="cofactor">
    <cofactor evidence="1 6 7">
        <name>pyridoxal 5'-phosphate</name>
        <dbReference type="ChEBI" id="CHEBI:597326"/>
    </cofactor>
</comment>
<evidence type="ECO:0000256" key="1">
    <source>
        <dbReference type="ARBA" id="ARBA00001933"/>
    </source>
</evidence>
<dbReference type="KEGG" id="dol:Dole_0831"/>
<evidence type="ECO:0000256" key="4">
    <source>
        <dbReference type="ARBA" id="ARBA00022898"/>
    </source>
</evidence>
<keyword evidence="3" id="KW-0210">Decarboxylase</keyword>
<feature type="compositionally biased region" description="Basic and acidic residues" evidence="8">
    <location>
        <begin position="1"/>
        <end position="12"/>
    </location>
</feature>
<evidence type="ECO:0000256" key="6">
    <source>
        <dbReference type="PIRSR" id="PIRSR602129-50"/>
    </source>
</evidence>
<keyword evidence="4 6" id="KW-0663">Pyridoxal phosphate</keyword>
<keyword evidence="10" id="KW-1185">Reference proteome</keyword>
<proteinExistence type="inferred from homology"/>
<dbReference type="InterPro" id="IPR022517">
    <property type="entry name" value="Asp_decarboxylase_pyridox"/>
</dbReference>
<feature type="modified residue" description="N6-(pyridoxal phosphate)lysine" evidence="6">
    <location>
        <position position="371"/>
    </location>
</feature>
<evidence type="ECO:0000256" key="3">
    <source>
        <dbReference type="ARBA" id="ARBA00022793"/>
    </source>
</evidence>
<dbReference type="EMBL" id="CP000859">
    <property type="protein sequence ID" value="ABW66641.1"/>
    <property type="molecule type" value="Genomic_DNA"/>
</dbReference>
<accession>A8ZVT2</accession>
<feature type="region of interest" description="Disordered" evidence="8">
    <location>
        <begin position="1"/>
        <end position="31"/>
    </location>
</feature>
<evidence type="ECO:0000256" key="8">
    <source>
        <dbReference type="SAM" id="MobiDB-lite"/>
    </source>
</evidence>
<dbReference type="InterPro" id="IPR015422">
    <property type="entry name" value="PyrdxlP-dep_Trfase_small"/>
</dbReference>
<dbReference type="PANTHER" id="PTHR45677">
    <property type="entry name" value="GLUTAMATE DECARBOXYLASE-RELATED"/>
    <property type="match status" value="1"/>
</dbReference>
<evidence type="ECO:0000256" key="7">
    <source>
        <dbReference type="RuleBase" id="RU000382"/>
    </source>
</evidence>
<dbReference type="GO" id="GO:0030170">
    <property type="term" value="F:pyridoxal phosphate binding"/>
    <property type="evidence" value="ECO:0007669"/>
    <property type="project" value="InterPro"/>
</dbReference>
<feature type="compositionally biased region" description="Low complexity" evidence="8">
    <location>
        <begin position="19"/>
        <end position="29"/>
    </location>
</feature>
<dbReference type="GO" id="GO:0005737">
    <property type="term" value="C:cytoplasm"/>
    <property type="evidence" value="ECO:0007669"/>
    <property type="project" value="TreeGrafter"/>
</dbReference>
<dbReference type="NCBIfam" id="TIGR03799">
    <property type="entry name" value="NOD_PanD_pyr"/>
    <property type="match status" value="1"/>
</dbReference>
<name>A8ZVT2_DESOH</name>
<dbReference type="PANTHER" id="PTHR45677:SF8">
    <property type="entry name" value="CYSTEINE SULFINIC ACID DECARBOXYLASE"/>
    <property type="match status" value="1"/>
</dbReference>